<evidence type="ECO:0000256" key="1">
    <source>
        <dbReference type="ARBA" id="ARBA00001947"/>
    </source>
</evidence>
<dbReference type="InterPro" id="IPR024079">
    <property type="entry name" value="MetalloPept_cat_dom_sf"/>
</dbReference>
<protein>
    <submittedName>
        <fullName evidence="11">CG9505</fullName>
    </submittedName>
</protein>
<evidence type="ECO:0000256" key="2">
    <source>
        <dbReference type="ARBA" id="ARBA00004401"/>
    </source>
</evidence>
<name>A0A0M4EQL0_DROBS</name>
<dbReference type="Pfam" id="PF01431">
    <property type="entry name" value="Peptidase_M13"/>
    <property type="match status" value="1"/>
</dbReference>
<dbReference type="Gene3D" id="3.40.390.10">
    <property type="entry name" value="Collagenase (Catalytic Domain)"/>
    <property type="match status" value="1"/>
</dbReference>
<evidence type="ECO:0000256" key="6">
    <source>
        <dbReference type="ARBA" id="ARBA00022801"/>
    </source>
</evidence>
<evidence type="ECO:0000313" key="12">
    <source>
        <dbReference type="Proteomes" id="UP000494163"/>
    </source>
</evidence>
<evidence type="ECO:0000256" key="3">
    <source>
        <dbReference type="ARBA" id="ARBA00007357"/>
    </source>
</evidence>
<reference evidence="11 12" key="1">
    <citation type="submission" date="2015-08" db="EMBL/GenBank/DDBJ databases">
        <title>Ancestral chromatin configuration constrains chromatin evolution on differentiating sex chromosomes in Drosophila.</title>
        <authorList>
            <person name="Zhou Q."/>
            <person name="Bachtrog D."/>
        </authorList>
    </citation>
    <scope>NUCLEOTIDE SEQUENCE [LARGE SCALE GENOMIC DNA]</scope>
    <source>
        <tissue evidence="11">Whole larvae</tissue>
    </source>
</reference>
<feature type="domain" description="Peptidase M13 C-terminal" evidence="9">
    <location>
        <begin position="423"/>
        <end position="586"/>
    </location>
</feature>
<evidence type="ECO:0000256" key="5">
    <source>
        <dbReference type="ARBA" id="ARBA00022723"/>
    </source>
</evidence>
<gene>
    <name evidence="11" type="ORF">Dbus_chr2Lg1142</name>
</gene>
<proteinExistence type="inferred from homology"/>
<evidence type="ECO:0000313" key="11">
    <source>
        <dbReference type="EMBL" id="ALC39057.1"/>
    </source>
</evidence>
<dbReference type="AlphaFoldDB" id="A0A0M4EQL0"/>
<dbReference type="SUPFAM" id="SSF55486">
    <property type="entry name" value="Metalloproteases ('zincins'), catalytic domain"/>
    <property type="match status" value="1"/>
</dbReference>
<dbReference type="GO" id="GO:0004222">
    <property type="term" value="F:metalloendopeptidase activity"/>
    <property type="evidence" value="ECO:0007669"/>
    <property type="project" value="InterPro"/>
</dbReference>
<keyword evidence="5" id="KW-0479">Metal-binding</keyword>
<dbReference type="PANTHER" id="PTHR11733:SF237">
    <property type="entry name" value="NEPRILYSIN-LIKE 4"/>
    <property type="match status" value="1"/>
</dbReference>
<dbReference type="InterPro" id="IPR000718">
    <property type="entry name" value="Peptidase_M13"/>
</dbReference>
<dbReference type="OrthoDB" id="7995352at2759"/>
<sequence length="588" mass="68794">MRPEADACENFHDYACGNWHKQHGGNVSQMSLSGARIEQRYVQLFEQLLQVPQTELIYEKLLRYYNSCRTLGKQNLKRYLQRLPATESNHWLELLALMGRYGYRGHYVQLSVSQQNATHHMLLLQLHNYNLSLKLSRRIYDVLSRMSRHHKLPSQAQLAQQFAQLEQRLSNVSNVTDNDTDTLNTMSLAELQQQVPIVNWTQALHWQFGTWYAPEHQLVVDNVTALHELIDVLNNANPRLLQLYSRARFLQYLLQLPHNPLGEHSAESCVRHMRKTLYLAMNYAYEQSYYAKQRPDDEQIIFAVFEQLKAQFSLQLQRNEFGLSDELLAALQQKVRGVRLNVGNMPPQATAAFYQECIEHWQVGDNFYDNHLHSLQHYYSHLAELERSVNETERQLWYSFNHHAPDLLDNIDATPYFYCLGSIIIMPYAYVQLPFYHAQFWPALLYGDLANTLGHEMLHAFDTYFVDYDAQGVMRNYSDQLNQHAEYVQRVSCLNDSQVIMLNERVADISGTRLALQTYMQQPLNRRHNGRLYFLQFAQFFCGEEADMFHDTGSKRLNYALAQMQEFAEAFDCAPGSAMNPPQRCSFW</sequence>
<dbReference type="EMBL" id="CP012523">
    <property type="protein sequence ID" value="ALC39057.1"/>
    <property type="molecule type" value="Genomic_DNA"/>
</dbReference>
<accession>A0A0M4EQL0</accession>
<evidence type="ECO:0000256" key="4">
    <source>
        <dbReference type="ARBA" id="ARBA00022670"/>
    </source>
</evidence>
<feature type="domain" description="Peptidase M13 N-terminal" evidence="10">
    <location>
        <begin position="8"/>
        <end position="343"/>
    </location>
</feature>
<dbReference type="GO" id="GO:0005886">
    <property type="term" value="C:plasma membrane"/>
    <property type="evidence" value="ECO:0007669"/>
    <property type="project" value="UniProtKB-SubCell"/>
</dbReference>
<dbReference type="GO" id="GO:0046872">
    <property type="term" value="F:metal ion binding"/>
    <property type="evidence" value="ECO:0007669"/>
    <property type="project" value="UniProtKB-KW"/>
</dbReference>
<comment type="similarity">
    <text evidence="3">Belongs to the peptidase M13 family.</text>
</comment>
<evidence type="ECO:0000256" key="7">
    <source>
        <dbReference type="ARBA" id="ARBA00022833"/>
    </source>
</evidence>
<keyword evidence="4" id="KW-0645">Protease</keyword>
<evidence type="ECO:0000256" key="8">
    <source>
        <dbReference type="ARBA" id="ARBA00023049"/>
    </source>
</evidence>
<keyword evidence="12" id="KW-1185">Reference proteome</keyword>
<dbReference type="PANTHER" id="PTHR11733">
    <property type="entry name" value="ZINC METALLOPROTEASE FAMILY M13 NEPRILYSIN-RELATED"/>
    <property type="match status" value="1"/>
</dbReference>
<dbReference type="Gene3D" id="1.10.1380.10">
    <property type="entry name" value="Neutral endopeptidase , domain2"/>
    <property type="match status" value="1"/>
</dbReference>
<dbReference type="Proteomes" id="UP000494163">
    <property type="component" value="Chromosome 2L"/>
</dbReference>
<organism evidence="11 12">
    <name type="scientific">Drosophila busckii</name>
    <name type="common">Fruit fly</name>
    <dbReference type="NCBI Taxonomy" id="30019"/>
    <lineage>
        <taxon>Eukaryota</taxon>
        <taxon>Metazoa</taxon>
        <taxon>Ecdysozoa</taxon>
        <taxon>Arthropoda</taxon>
        <taxon>Hexapoda</taxon>
        <taxon>Insecta</taxon>
        <taxon>Pterygota</taxon>
        <taxon>Neoptera</taxon>
        <taxon>Endopterygota</taxon>
        <taxon>Diptera</taxon>
        <taxon>Brachycera</taxon>
        <taxon>Muscomorpha</taxon>
        <taxon>Ephydroidea</taxon>
        <taxon>Drosophilidae</taxon>
        <taxon>Drosophila</taxon>
    </lineage>
</organism>
<evidence type="ECO:0000259" key="10">
    <source>
        <dbReference type="Pfam" id="PF05649"/>
    </source>
</evidence>
<dbReference type="SMR" id="A0A0M4EQL0"/>
<dbReference type="InterPro" id="IPR008753">
    <property type="entry name" value="Peptidase_M13_N"/>
</dbReference>
<evidence type="ECO:0000259" key="9">
    <source>
        <dbReference type="Pfam" id="PF01431"/>
    </source>
</evidence>
<comment type="subcellular location">
    <subcellularLocation>
        <location evidence="2">Cell membrane</location>
        <topology evidence="2">Single-pass type II membrane protein</topology>
    </subcellularLocation>
</comment>
<keyword evidence="6" id="KW-0378">Hydrolase</keyword>
<dbReference type="InterPro" id="IPR018497">
    <property type="entry name" value="Peptidase_M13_C"/>
</dbReference>
<dbReference type="PRINTS" id="PR00786">
    <property type="entry name" value="NEPRILYSIN"/>
</dbReference>
<comment type="cofactor">
    <cofactor evidence="1">
        <name>Zn(2+)</name>
        <dbReference type="ChEBI" id="CHEBI:29105"/>
    </cofactor>
</comment>
<dbReference type="OMA" id="QFAQFFC"/>
<dbReference type="GO" id="GO:0006508">
    <property type="term" value="P:proteolysis"/>
    <property type="evidence" value="ECO:0007669"/>
    <property type="project" value="UniProtKB-KW"/>
</dbReference>
<dbReference type="CDD" id="cd08662">
    <property type="entry name" value="M13"/>
    <property type="match status" value="1"/>
</dbReference>
<dbReference type="InterPro" id="IPR042089">
    <property type="entry name" value="Peptidase_M13_dom_2"/>
</dbReference>
<keyword evidence="7" id="KW-0862">Zinc</keyword>
<keyword evidence="8" id="KW-0482">Metalloprotease</keyword>
<dbReference type="Pfam" id="PF05649">
    <property type="entry name" value="Peptidase_M13_N"/>
    <property type="match status" value="1"/>
</dbReference>
<dbReference type="PROSITE" id="PS51885">
    <property type="entry name" value="NEPRILYSIN"/>
    <property type="match status" value="1"/>
</dbReference>